<dbReference type="PROSITE" id="PS51186">
    <property type="entry name" value="GNAT"/>
    <property type="match status" value="1"/>
</dbReference>
<dbReference type="Gene3D" id="3.40.630.30">
    <property type="match status" value="1"/>
</dbReference>
<dbReference type="InterPro" id="IPR000182">
    <property type="entry name" value="GNAT_dom"/>
</dbReference>
<proteinExistence type="predicted"/>
<evidence type="ECO:0000313" key="3">
    <source>
        <dbReference type="Proteomes" id="UP000721844"/>
    </source>
</evidence>
<comment type="caution">
    <text evidence="2">The sequence shown here is derived from an EMBL/GenBank/DDBJ whole genome shotgun (WGS) entry which is preliminary data.</text>
</comment>
<dbReference type="InterPro" id="IPR016181">
    <property type="entry name" value="Acyl_CoA_acyltransferase"/>
</dbReference>
<protein>
    <submittedName>
        <fullName evidence="2">GNAT family N-acetyltransferase</fullName>
    </submittedName>
</protein>
<dbReference type="GO" id="GO:0016747">
    <property type="term" value="F:acyltransferase activity, transferring groups other than amino-acyl groups"/>
    <property type="evidence" value="ECO:0007669"/>
    <property type="project" value="InterPro"/>
</dbReference>
<keyword evidence="3" id="KW-1185">Reference proteome</keyword>
<dbReference type="Proteomes" id="UP000721844">
    <property type="component" value="Unassembled WGS sequence"/>
</dbReference>
<dbReference type="AlphaFoldDB" id="A0A963Z3I0"/>
<evidence type="ECO:0000259" key="1">
    <source>
        <dbReference type="PROSITE" id="PS51186"/>
    </source>
</evidence>
<dbReference type="PANTHER" id="PTHR43792">
    <property type="entry name" value="GNAT FAMILY, PUTATIVE (AFU_ORTHOLOGUE AFUA_3G00765)-RELATED-RELATED"/>
    <property type="match status" value="1"/>
</dbReference>
<reference evidence="2 3" key="1">
    <citation type="journal article" date="2021" name="Microorganisms">
        <title>Acidisoma silvae sp. nov. and Acidisomacellulosilytica sp. nov., Two Acidophilic Bacteria Isolated from Decaying Wood, Hydrolyzing Cellulose and Producing Poly-3-hydroxybutyrate.</title>
        <authorList>
            <person name="Mieszkin S."/>
            <person name="Pouder E."/>
            <person name="Uroz S."/>
            <person name="Simon-Colin C."/>
            <person name="Alain K."/>
        </authorList>
    </citation>
    <scope>NUCLEOTIDE SEQUENCE [LARGE SCALE GENOMIC DNA]</scope>
    <source>
        <strain evidence="2 3">HW T5.17</strain>
    </source>
</reference>
<name>A0A963Z3I0_9PROT</name>
<dbReference type="SUPFAM" id="SSF55729">
    <property type="entry name" value="Acyl-CoA N-acyltransferases (Nat)"/>
    <property type="match status" value="1"/>
</dbReference>
<dbReference type="InterPro" id="IPR051531">
    <property type="entry name" value="N-acetyltransferase"/>
</dbReference>
<evidence type="ECO:0000313" key="2">
    <source>
        <dbReference type="EMBL" id="MCB8881829.1"/>
    </source>
</evidence>
<accession>A0A963Z3I0</accession>
<feature type="domain" description="N-acetyltransferase" evidence="1">
    <location>
        <begin position="17"/>
        <end position="184"/>
    </location>
</feature>
<dbReference type="PANTHER" id="PTHR43792:SF1">
    <property type="entry name" value="N-ACETYLTRANSFERASE DOMAIN-CONTAINING PROTEIN"/>
    <property type="match status" value="1"/>
</dbReference>
<dbReference type="RefSeq" id="WP_227308490.1">
    <property type="nucleotide sequence ID" value="NZ_JAESVA010000005.1"/>
</dbReference>
<dbReference type="EMBL" id="JAESVA010000005">
    <property type="protein sequence ID" value="MCB8881829.1"/>
    <property type="molecule type" value="Genomic_DNA"/>
</dbReference>
<organism evidence="2 3">
    <name type="scientific">Acidisoma cellulosilyticum</name>
    <dbReference type="NCBI Taxonomy" id="2802395"/>
    <lineage>
        <taxon>Bacteria</taxon>
        <taxon>Pseudomonadati</taxon>
        <taxon>Pseudomonadota</taxon>
        <taxon>Alphaproteobacteria</taxon>
        <taxon>Acetobacterales</taxon>
        <taxon>Acidocellaceae</taxon>
        <taxon>Acidisoma</taxon>
    </lineage>
</organism>
<sequence>MIETAPGPWPELRTSRLRLRFWEARDAAPFAAQNADEETMRFLGGPMTRAQSDAYIIGTREQWSRDGFGKWVVELAETGEFVGALGLQRMRFDADFTPAVEIAWRMTRSFWGLGYATEAARAAVAFGFETLKLDEILALTVPQNLASRAVMERLGMRLSREFDHPLLPHPHPLCRHVLYRLGQG</sequence>
<dbReference type="Pfam" id="PF13302">
    <property type="entry name" value="Acetyltransf_3"/>
    <property type="match status" value="1"/>
</dbReference>
<gene>
    <name evidence="2" type="ORF">ACELLULO517_16395</name>
</gene>